<keyword evidence="2" id="KW-1185">Reference proteome</keyword>
<accession>A0ABP0FSS1</accession>
<sequence length="103" mass="11881">MAVKWRWGPYLSERLGGWGTVREDYSPDGKCSFLVCFNSVSNRGPDTATVHVLPTLWYRNTWIWGCTHEGCTLKPSIVKTSDHQVTCKHEMLVRQWTSHNLDL</sequence>
<dbReference type="EMBL" id="CAWYQH010000079">
    <property type="protein sequence ID" value="CAK8681003.1"/>
    <property type="molecule type" value="Genomic_DNA"/>
</dbReference>
<evidence type="ECO:0000313" key="2">
    <source>
        <dbReference type="Proteomes" id="UP001642483"/>
    </source>
</evidence>
<organism evidence="1 2">
    <name type="scientific">Clavelina lepadiformis</name>
    <name type="common">Light-bulb sea squirt</name>
    <name type="synonym">Ascidia lepadiformis</name>
    <dbReference type="NCBI Taxonomy" id="159417"/>
    <lineage>
        <taxon>Eukaryota</taxon>
        <taxon>Metazoa</taxon>
        <taxon>Chordata</taxon>
        <taxon>Tunicata</taxon>
        <taxon>Ascidiacea</taxon>
        <taxon>Aplousobranchia</taxon>
        <taxon>Clavelinidae</taxon>
        <taxon>Clavelina</taxon>
    </lineage>
</organism>
<comment type="caution">
    <text evidence="1">The sequence shown here is derived from an EMBL/GenBank/DDBJ whole genome shotgun (WGS) entry which is preliminary data.</text>
</comment>
<name>A0ABP0FSS1_CLALP</name>
<evidence type="ECO:0000313" key="1">
    <source>
        <dbReference type="EMBL" id="CAK8681003.1"/>
    </source>
</evidence>
<dbReference type="Proteomes" id="UP001642483">
    <property type="component" value="Unassembled WGS sequence"/>
</dbReference>
<protein>
    <submittedName>
        <fullName evidence="1">Uncharacterized protein</fullName>
    </submittedName>
</protein>
<reference evidence="1 2" key="1">
    <citation type="submission" date="2024-02" db="EMBL/GenBank/DDBJ databases">
        <authorList>
            <person name="Daric V."/>
            <person name="Darras S."/>
        </authorList>
    </citation>
    <scope>NUCLEOTIDE SEQUENCE [LARGE SCALE GENOMIC DNA]</scope>
</reference>
<proteinExistence type="predicted"/>
<gene>
    <name evidence="1" type="ORF">CVLEPA_LOCUS11226</name>
</gene>